<sequence>MSMDCKGVLTKVGWPTDIVTLDFETYWDDEYSLSKKDWPTVRYVTSDKFEATGLGMYQSRVDLLV</sequence>
<dbReference type="AlphaFoldDB" id="A0A0F9K0A3"/>
<comment type="caution">
    <text evidence="1">The sequence shown here is derived from an EMBL/GenBank/DDBJ whole genome shotgun (WGS) entry which is preliminary data.</text>
</comment>
<protein>
    <submittedName>
        <fullName evidence="1">Uncharacterized protein</fullName>
    </submittedName>
</protein>
<evidence type="ECO:0000313" key="1">
    <source>
        <dbReference type="EMBL" id="KKM04628.1"/>
    </source>
</evidence>
<dbReference type="EMBL" id="LAZR01016410">
    <property type="protein sequence ID" value="KKM04628.1"/>
    <property type="molecule type" value="Genomic_DNA"/>
</dbReference>
<reference evidence="1" key="1">
    <citation type="journal article" date="2015" name="Nature">
        <title>Complex archaea that bridge the gap between prokaryotes and eukaryotes.</title>
        <authorList>
            <person name="Spang A."/>
            <person name="Saw J.H."/>
            <person name="Jorgensen S.L."/>
            <person name="Zaremba-Niedzwiedzka K."/>
            <person name="Martijn J."/>
            <person name="Lind A.E."/>
            <person name="van Eijk R."/>
            <person name="Schleper C."/>
            <person name="Guy L."/>
            <person name="Ettema T.J."/>
        </authorList>
    </citation>
    <scope>NUCLEOTIDE SEQUENCE</scope>
</reference>
<gene>
    <name evidence="1" type="ORF">LCGC14_1762230</name>
</gene>
<organism evidence="1">
    <name type="scientific">marine sediment metagenome</name>
    <dbReference type="NCBI Taxonomy" id="412755"/>
    <lineage>
        <taxon>unclassified sequences</taxon>
        <taxon>metagenomes</taxon>
        <taxon>ecological metagenomes</taxon>
    </lineage>
</organism>
<name>A0A0F9K0A3_9ZZZZ</name>
<accession>A0A0F9K0A3</accession>
<proteinExistence type="predicted"/>
<feature type="non-terminal residue" evidence="1">
    <location>
        <position position="65"/>
    </location>
</feature>